<dbReference type="Proteomes" id="UP000666240">
    <property type="component" value="Unassembled WGS sequence"/>
</dbReference>
<dbReference type="Gene3D" id="1.10.10.10">
    <property type="entry name" value="Winged helix-like DNA-binding domain superfamily/Winged helix DNA-binding domain"/>
    <property type="match status" value="1"/>
</dbReference>
<comment type="similarity">
    <text evidence="1">Belongs to the DprA/Smf family.</text>
</comment>
<gene>
    <name evidence="5" type="primary">dprA</name>
    <name evidence="5" type="ORF">J5Y06_19255</name>
</gene>
<dbReference type="AlphaFoldDB" id="A0A8J7R339"/>
<dbReference type="Gene3D" id="3.40.50.450">
    <property type="match status" value="1"/>
</dbReference>
<evidence type="ECO:0000256" key="2">
    <source>
        <dbReference type="SAM" id="MobiDB-lite"/>
    </source>
</evidence>
<dbReference type="RefSeq" id="WP_209336823.1">
    <property type="nucleotide sequence ID" value="NZ_JAGIYY010000009.1"/>
</dbReference>
<feature type="domain" description="DprA winged helix" evidence="4">
    <location>
        <begin position="314"/>
        <end position="370"/>
    </location>
</feature>
<evidence type="ECO:0000313" key="6">
    <source>
        <dbReference type="Proteomes" id="UP000666240"/>
    </source>
</evidence>
<accession>A0A8J7R339</accession>
<evidence type="ECO:0000259" key="4">
    <source>
        <dbReference type="Pfam" id="PF17782"/>
    </source>
</evidence>
<sequence>MSATAPRQLEHKERLAWLRLIRSEKVGPASFHQLLSRYGSAGSALEALPDLARRGGASARLRITSLAEAEREMEAAERLGARFVALGEADYPPLLKEIDHPPPLVCVKGSPALLGRAQIAVVGARNGSLAGIKIAKLLAGQLGAAGYGITSGLARGIDTAAHLGSLESGTVAVLAGGLDKPYPPENIKLAAEIVERGGSLISEMPLGWSPRAIDFPRRNRLIAGLSHGLVVVEAAQRSGSLISARLAGEQGRLVFAVPGSPLDARNTGSNALLKDGAILVTEADDVLQALAPSLSNPYSTRANLPASGASEDGPSSEASDGALEKVLECLSPVPATVDEIIRHTQLAAADVQFALLELDLGGRLERHSGGAVSLVDVSR</sequence>
<proteinExistence type="inferred from homology"/>
<dbReference type="PANTHER" id="PTHR43022:SF1">
    <property type="entry name" value="PROTEIN SMF"/>
    <property type="match status" value="1"/>
</dbReference>
<dbReference type="Pfam" id="PF02481">
    <property type="entry name" value="DNA_processg_A"/>
    <property type="match status" value="1"/>
</dbReference>
<comment type="caution">
    <text evidence="5">The sequence shown here is derived from an EMBL/GenBank/DDBJ whole genome shotgun (WGS) entry which is preliminary data.</text>
</comment>
<organism evidence="5 6">
    <name type="scientific">Tianweitania sediminis</name>
    <dbReference type="NCBI Taxonomy" id="1502156"/>
    <lineage>
        <taxon>Bacteria</taxon>
        <taxon>Pseudomonadati</taxon>
        <taxon>Pseudomonadota</taxon>
        <taxon>Alphaproteobacteria</taxon>
        <taxon>Hyphomicrobiales</taxon>
        <taxon>Phyllobacteriaceae</taxon>
        <taxon>Tianweitania</taxon>
    </lineage>
</organism>
<dbReference type="Pfam" id="PF17782">
    <property type="entry name" value="WHD_DprA"/>
    <property type="match status" value="1"/>
</dbReference>
<dbReference type="PANTHER" id="PTHR43022">
    <property type="entry name" value="PROTEIN SMF"/>
    <property type="match status" value="1"/>
</dbReference>
<feature type="domain" description="Smf/DprA SLOG" evidence="3">
    <location>
        <begin position="83"/>
        <end position="290"/>
    </location>
</feature>
<evidence type="ECO:0000256" key="1">
    <source>
        <dbReference type="ARBA" id="ARBA00006525"/>
    </source>
</evidence>
<feature type="region of interest" description="Disordered" evidence="2">
    <location>
        <begin position="301"/>
        <end position="320"/>
    </location>
</feature>
<dbReference type="EMBL" id="JAGIYY010000009">
    <property type="protein sequence ID" value="MBP0440792.1"/>
    <property type="molecule type" value="Genomic_DNA"/>
</dbReference>
<dbReference type="GO" id="GO:0009294">
    <property type="term" value="P:DNA-mediated transformation"/>
    <property type="evidence" value="ECO:0007669"/>
    <property type="project" value="InterPro"/>
</dbReference>
<dbReference type="InterPro" id="IPR041614">
    <property type="entry name" value="DprA_WH"/>
</dbReference>
<dbReference type="Pfam" id="PF21102">
    <property type="entry name" value="DprA_N"/>
    <property type="match status" value="1"/>
</dbReference>
<reference evidence="5" key="1">
    <citation type="submission" date="2021-03" db="EMBL/GenBank/DDBJ databases">
        <title>Genome sequencing and assembly of Tianweitania sediminis.</title>
        <authorList>
            <person name="Chhetri G."/>
        </authorList>
    </citation>
    <scope>NUCLEOTIDE SEQUENCE</scope>
    <source>
        <strain evidence="5">Z8</strain>
    </source>
</reference>
<name>A0A8J7R339_9HYPH</name>
<dbReference type="InterPro" id="IPR057666">
    <property type="entry name" value="DrpA_SLOG"/>
</dbReference>
<dbReference type="InterPro" id="IPR003488">
    <property type="entry name" value="DprA"/>
</dbReference>
<evidence type="ECO:0000259" key="3">
    <source>
        <dbReference type="Pfam" id="PF02481"/>
    </source>
</evidence>
<dbReference type="SUPFAM" id="SSF102405">
    <property type="entry name" value="MCP/YpsA-like"/>
    <property type="match status" value="1"/>
</dbReference>
<keyword evidence="6" id="KW-1185">Reference proteome</keyword>
<dbReference type="InterPro" id="IPR036388">
    <property type="entry name" value="WH-like_DNA-bd_sf"/>
</dbReference>
<protein>
    <submittedName>
        <fullName evidence="5">DNA-processing protein DprA</fullName>
    </submittedName>
</protein>
<dbReference type="NCBIfam" id="TIGR00732">
    <property type="entry name" value="dprA"/>
    <property type="match status" value="1"/>
</dbReference>
<evidence type="ECO:0000313" key="5">
    <source>
        <dbReference type="EMBL" id="MBP0440792.1"/>
    </source>
</evidence>